<dbReference type="InterPro" id="IPR023833">
    <property type="entry name" value="Signal_pept_SipW-depend-type"/>
</dbReference>
<dbReference type="NCBIfam" id="TIGR04089">
    <property type="entry name" value="exp_by_SipW_III"/>
    <property type="match status" value="1"/>
</dbReference>
<gene>
    <name evidence="2" type="ORF">HNR19_002301</name>
</gene>
<sequence length="176" mass="17257">MRRTTKGALAASGAAVLLLGGAGTVAFWSDDGTVDGGTIAAGTLTLSDLDCADTWTEGADTDVQLLVPGDTVTKACTGTITMTGDHIAATVALDDSSVATAEAAFNDAAPDAVNVDAVDITADLTGGGTVTTSGAVSLTITVDWPYGASADNESQGVSTSALNGLVVTAVQADPHP</sequence>
<keyword evidence="3" id="KW-1185">Reference proteome</keyword>
<proteinExistence type="predicted"/>
<accession>A0A853C5S2</accession>
<reference evidence="2 3" key="1">
    <citation type="submission" date="2020-07" db="EMBL/GenBank/DDBJ databases">
        <title>Sequencing the genomes of 1000 actinobacteria strains.</title>
        <authorList>
            <person name="Klenk H.-P."/>
        </authorList>
    </citation>
    <scope>NUCLEOTIDE SEQUENCE [LARGE SCALE GENOMIC DNA]</scope>
    <source>
        <strain evidence="2 3">DSM 103833</strain>
    </source>
</reference>
<dbReference type="RefSeq" id="WP_179668068.1">
    <property type="nucleotide sequence ID" value="NZ_JACCFP010000001.1"/>
</dbReference>
<dbReference type="EMBL" id="JACCFP010000001">
    <property type="protein sequence ID" value="NYJ01603.1"/>
    <property type="molecule type" value="Genomic_DNA"/>
</dbReference>
<dbReference type="NCBIfam" id="TIGR04088">
    <property type="entry name" value="cognate_SipW"/>
    <property type="match status" value="1"/>
</dbReference>
<evidence type="ECO:0000256" key="1">
    <source>
        <dbReference type="SAM" id="SignalP"/>
    </source>
</evidence>
<dbReference type="Proteomes" id="UP000530424">
    <property type="component" value="Unassembled WGS sequence"/>
</dbReference>
<keyword evidence="1" id="KW-0732">Signal</keyword>
<feature type="signal peptide" evidence="1">
    <location>
        <begin position="1"/>
        <end position="28"/>
    </location>
</feature>
<evidence type="ECO:0000313" key="3">
    <source>
        <dbReference type="Proteomes" id="UP000530424"/>
    </source>
</evidence>
<dbReference type="AlphaFoldDB" id="A0A853C5S2"/>
<comment type="caution">
    <text evidence="2">The sequence shown here is derived from an EMBL/GenBank/DDBJ whole genome shotgun (WGS) entry which is preliminary data.</text>
</comment>
<protein>
    <submittedName>
        <fullName evidence="2">Alternate signal-mediated exported protein</fullName>
    </submittedName>
</protein>
<feature type="chain" id="PRO_5032429157" evidence="1">
    <location>
        <begin position="29"/>
        <end position="176"/>
    </location>
</feature>
<evidence type="ECO:0000313" key="2">
    <source>
        <dbReference type="EMBL" id="NYJ01603.1"/>
    </source>
</evidence>
<name>A0A853C5S2_9ACTN</name>
<dbReference type="InterPro" id="IPR024006">
    <property type="entry name" value="Alt_signal_exp_actinobact"/>
</dbReference>
<organism evidence="2 3">
    <name type="scientific">Nocardioides thalensis</name>
    <dbReference type="NCBI Taxonomy" id="1914755"/>
    <lineage>
        <taxon>Bacteria</taxon>
        <taxon>Bacillati</taxon>
        <taxon>Actinomycetota</taxon>
        <taxon>Actinomycetes</taxon>
        <taxon>Propionibacteriales</taxon>
        <taxon>Nocardioidaceae</taxon>
        <taxon>Nocardioides</taxon>
    </lineage>
</organism>